<keyword evidence="10" id="KW-1185">Reference proteome</keyword>
<dbReference type="Pfam" id="PF12796">
    <property type="entry name" value="Ank_2"/>
    <property type="match status" value="1"/>
</dbReference>
<evidence type="ECO:0000256" key="6">
    <source>
        <dbReference type="PROSITE-ProRule" id="PRU00023"/>
    </source>
</evidence>
<dbReference type="InterPro" id="IPR036770">
    <property type="entry name" value="Ankyrin_rpt-contain_sf"/>
</dbReference>
<dbReference type="InterPro" id="IPR002110">
    <property type="entry name" value="Ankyrin_rpt"/>
</dbReference>
<evidence type="ECO:0000256" key="4">
    <source>
        <dbReference type="ARBA" id="ARBA00022833"/>
    </source>
</evidence>
<comment type="caution">
    <text evidence="9">The sequence shown here is derived from an EMBL/GenBank/DDBJ whole genome shotgun (WGS) entry which is preliminary data.</text>
</comment>
<evidence type="ECO:0000313" key="10">
    <source>
        <dbReference type="Proteomes" id="UP000019149"/>
    </source>
</evidence>
<dbReference type="SUPFAM" id="SSF48403">
    <property type="entry name" value="Ankyrin repeat"/>
    <property type="match status" value="1"/>
</dbReference>
<dbReference type="EMBL" id="APAU02000076">
    <property type="protein sequence ID" value="EUB57717.1"/>
    <property type="molecule type" value="Genomic_DNA"/>
</dbReference>
<dbReference type="InterPro" id="IPR000306">
    <property type="entry name" value="Znf_FYVE"/>
</dbReference>
<sequence>MAEDNSFTYQETIIEGFLCPSCFKPFSGPELLEVHFAKEHFHNTLSHDQFQNYVKAPVIGKIRSLTSDFDKLRQAHVDRTALETNLLLIRLEKLSNIPDNLETSQRHALEQSIVPWIEAKVNLCPRCGASFGLSWSKDSIPDDSTSPITSHSLLVSAPASLSRRARKSLHIASRFVATLIDNDPVYRRMHHCRLCGHIICADCSFFLSKEEISHVMEACNWACSDTLRSKTVPVDNLQPNEGGTLKHMPPFFSRATSVTSLDSAVPKRREEIPKLRICEVCKSVLEEKMQQIEESSATPLGFEEFQALKQEMAKVTEKMPLFSSMANSLNSGEEKYILEIAKSLRLELLQSLRKIDEIGKAIASLDVSLSRSAATQARLNRTVGQFARRFVQNNLPSLRVLPSEMEHRRLAQKRATELESKRQEVSATIITTNSFFKCVKVVAFSITYLGLGAYYYGRLMGIDVSDVYLVTVTAIRHERRNLGLLREGIVVVSSEAGWMPSSMRSGDYFAGDSVTAQMAEEEVVGFDESNPRVILMRQMDLVADYLMQAQAAHRSTEEITNLAQNLADLEIELTRISAASPHHYLENEDFLGVVLQVHRVKQLKGPTLSRRREEPRSSSGCRYQWKWPRLKGNIVDVDATSVSEGKFTICLSKPKLRVVFSKVEHCYFRVTACQVSLDLAHRLCHFLHAVKNREDVDVRALNACGGVVSAPDRGVAIAGTAALPPLLSRLWCGGRPVRKVLCVEKQLFEVSQSDERDMIQNTALHWAIANCHMDCVVLLLDYGIPWKQQMKSFGDVAATEVLLKAGDSSQDRGRELHIALTKAASKGHPEVAKLLLDRGAEVNRCEDSIEAPIFAAISSGSLAVSKLFIGCYVNMKERNEEGSTPLMVAARNGATALVSVLLDVGK</sequence>
<dbReference type="AlphaFoldDB" id="W6UHZ9"/>
<accession>W6UHZ9</accession>
<keyword evidence="3" id="KW-0863">Zinc-finger</keyword>
<dbReference type="InterPro" id="IPR051631">
    <property type="entry name" value="Ankyrin-KH/SAM_domain"/>
</dbReference>
<evidence type="ECO:0000259" key="8">
    <source>
        <dbReference type="PROSITE" id="PS00028"/>
    </source>
</evidence>
<evidence type="ECO:0000256" key="3">
    <source>
        <dbReference type="ARBA" id="ARBA00022771"/>
    </source>
</evidence>
<dbReference type="PANTHER" id="PTHR23206:SF7">
    <property type="entry name" value="PROTEIN KINASE DOMAIN-CONTAINING PROTEIN"/>
    <property type="match status" value="1"/>
</dbReference>
<dbReference type="GO" id="GO:0008270">
    <property type="term" value="F:zinc ion binding"/>
    <property type="evidence" value="ECO:0007669"/>
    <property type="project" value="UniProtKB-KW"/>
</dbReference>
<evidence type="ECO:0000256" key="7">
    <source>
        <dbReference type="SAM" id="Coils"/>
    </source>
</evidence>
<dbReference type="InterPro" id="IPR011011">
    <property type="entry name" value="Znf_FYVE_PHD"/>
</dbReference>
<dbReference type="Gene3D" id="4.10.860.20">
    <property type="entry name" value="Rabenosyn, Rab binding domain"/>
    <property type="match status" value="1"/>
</dbReference>
<keyword evidence="1" id="KW-0479">Metal-binding</keyword>
<feature type="domain" description="C2H2-type" evidence="8">
    <location>
        <begin position="19"/>
        <end position="40"/>
    </location>
</feature>
<name>W6UHZ9_ECHGR</name>
<dbReference type="GeneID" id="36343092"/>
<dbReference type="STRING" id="6210.W6UHZ9"/>
<feature type="coiled-coil region" evidence="7">
    <location>
        <begin position="552"/>
        <end position="579"/>
    </location>
</feature>
<dbReference type="Pfam" id="PF00023">
    <property type="entry name" value="Ank"/>
    <property type="match status" value="1"/>
</dbReference>
<dbReference type="PANTHER" id="PTHR23206">
    <property type="entry name" value="MASK PROTEIN"/>
    <property type="match status" value="1"/>
</dbReference>
<gene>
    <name evidence="9" type="ORF">EGR_07377</name>
</gene>
<dbReference type="SUPFAM" id="SSF57903">
    <property type="entry name" value="FYVE/PHD zinc finger"/>
    <property type="match status" value="1"/>
</dbReference>
<keyword evidence="4" id="KW-0862">Zinc</keyword>
<evidence type="ECO:0000313" key="9">
    <source>
        <dbReference type="EMBL" id="EUB57717.1"/>
    </source>
</evidence>
<dbReference type="InterPro" id="IPR013087">
    <property type="entry name" value="Znf_C2H2_type"/>
</dbReference>
<dbReference type="Gene3D" id="3.30.40.10">
    <property type="entry name" value="Zinc/RING finger domain, C3HC4 (zinc finger)"/>
    <property type="match status" value="1"/>
</dbReference>
<dbReference type="OrthoDB" id="166134at2759"/>
<feature type="repeat" description="ANK" evidence="6">
    <location>
        <begin position="815"/>
        <end position="847"/>
    </location>
</feature>
<dbReference type="KEGG" id="egl:EGR_07377"/>
<dbReference type="SMART" id="SM00248">
    <property type="entry name" value="ANK"/>
    <property type="match status" value="4"/>
</dbReference>
<dbReference type="Proteomes" id="UP000019149">
    <property type="component" value="Unassembled WGS sequence"/>
</dbReference>
<reference evidence="9 10" key="1">
    <citation type="journal article" date="2013" name="Nat. Genet.">
        <title>The genome of the hydatid tapeworm Echinococcus granulosus.</title>
        <authorList>
            <person name="Zheng H."/>
            <person name="Zhang W."/>
            <person name="Zhang L."/>
            <person name="Zhang Z."/>
            <person name="Li J."/>
            <person name="Lu G."/>
            <person name="Zhu Y."/>
            <person name="Wang Y."/>
            <person name="Huang Y."/>
            <person name="Liu J."/>
            <person name="Kang H."/>
            <person name="Chen J."/>
            <person name="Wang L."/>
            <person name="Chen A."/>
            <person name="Yu S."/>
            <person name="Gao Z."/>
            <person name="Jin L."/>
            <person name="Gu W."/>
            <person name="Wang Z."/>
            <person name="Zhao L."/>
            <person name="Shi B."/>
            <person name="Wen H."/>
            <person name="Lin R."/>
            <person name="Jones M.K."/>
            <person name="Brejova B."/>
            <person name="Vinar T."/>
            <person name="Zhao G."/>
            <person name="McManus D.P."/>
            <person name="Chen Z."/>
            <person name="Zhou Y."/>
            <person name="Wang S."/>
        </authorList>
    </citation>
    <scope>NUCLEOTIDE SEQUENCE [LARGE SCALE GENOMIC DNA]</scope>
</reference>
<dbReference type="RefSeq" id="XP_024348913.1">
    <property type="nucleotide sequence ID" value="XM_024496626.1"/>
</dbReference>
<keyword evidence="5 6" id="KW-0040">ANK repeat</keyword>
<dbReference type="PROSITE" id="PS50297">
    <property type="entry name" value="ANK_REP_REGION"/>
    <property type="match status" value="2"/>
</dbReference>
<protein>
    <submittedName>
        <fullName evidence="9">Rabenosyn-5</fullName>
    </submittedName>
</protein>
<dbReference type="Gene3D" id="1.25.40.20">
    <property type="entry name" value="Ankyrin repeat-containing domain"/>
    <property type="match status" value="1"/>
</dbReference>
<dbReference type="PROSITE" id="PS50088">
    <property type="entry name" value="ANK_REPEAT"/>
    <property type="match status" value="2"/>
</dbReference>
<dbReference type="GO" id="GO:0005737">
    <property type="term" value="C:cytoplasm"/>
    <property type="evidence" value="ECO:0007669"/>
    <property type="project" value="TreeGrafter"/>
</dbReference>
<evidence type="ECO:0000256" key="2">
    <source>
        <dbReference type="ARBA" id="ARBA00022737"/>
    </source>
</evidence>
<dbReference type="GO" id="GO:0045087">
    <property type="term" value="P:innate immune response"/>
    <property type="evidence" value="ECO:0007669"/>
    <property type="project" value="TreeGrafter"/>
</dbReference>
<keyword evidence="2" id="KW-0677">Repeat</keyword>
<organism evidence="9 10">
    <name type="scientific">Echinococcus granulosus</name>
    <name type="common">Hydatid tapeworm</name>
    <dbReference type="NCBI Taxonomy" id="6210"/>
    <lineage>
        <taxon>Eukaryota</taxon>
        <taxon>Metazoa</taxon>
        <taxon>Spiralia</taxon>
        <taxon>Lophotrochozoa</taxon>
        <taxon>Platyhelminthes</taxon>
        <taxon>Cestoda</taxon>
        <taxon>Eucestoda</taxon>
        <taxon>Cyclophyllidea</taxon>
        <taxon>Taeniidae</taxon>
        <taxon>Echinococcus</taxon>
        <taxon>Echinococcus granulosus group</taxon>
    </lineage>
</organism>
<dbReference type="CTD" id="36343092"/>
<evidence type="ECO:0000256" key="5">
    <source>
        <dbReference type="ARBA" id="ARBA00023043"/>
    </source>
</evidence>
<evidence type="ECO:0000256" key="1">
    <source>
        <dbReference type="ARBA" id="ARBA00022723"/>
    </source>
</evidence>
<dbReference type="SMART" id="SM00064">
    <property type="entry name" value="FYVE"/>
    <property type="match status" value="1"/>
</dbReference>
<dbReference type="PROSITE" id="PS00028">
    <property type="entry name" value="ZINC_FINGER_C2H2_1"/>
    <property type="match status" value="1"/>
</dbReference>
<feature type="repeat" description="ANK" evidence="6">
    <location>
        <begin position="881"/>
        <end position="906"/>
    </location>
</feature>
<dbReference type="InterPro" id="IPR013083">
    <property type="entry name" value="Znf_RING/FYVE/PHD"/>
</dbReference>
<keyword evidence="7" id="KW-0175">Coiled coil</keyword>
<proteinExistence type="predicted"/>